<reference evidence="8" key="1">
    <citation type="submission" date="2016-10" db="EMBL/GenBank/DDBJ databases">
        <authorList>
            <person name="Benchimol M."/>
            <person name="Almeida L.G."/>
            <person name="Vasconcelos A.T."/>
            <person name="Perreira-Neves A."/>
            <person name="Rosa I.A."/>
            <person name="Tasca T."/>
            <person name="Bogo M.R."/>
            <person name="de Souza W."/>
        </authorList>
    </citation>
    <scope>NUCLEOTIDE SEQUENCE [LARGE SCALE GENOMIC DNA]</scope>
    <source>
        <strain evidence="8">K</strain>
    </source>
</reference>
<evidence type="ECO:0000256" key="2">
    <source>
        <dbReference type="ARBA" id="ARBA00004496"/>
    </source>
</evidence>
<dbReference type="RefSeq" id="XP_068365720.1">
    <property type="nucleotide sequence ID" value="XM_068491399.1"/>
</dbReference>
<dbReference type="EMBL" id="MLAK01000560">
    <property type="protein sequence ID" value="OHT12584.1"/>
    <property type="molecule type" value="Genomic_DNA"/>
</dbReference>
<dbReference type="Pfam" id="PF00635">
    <property type="entry name" value="Motile_Sperm"/>
    <property type="match status" value="1"/>
</dbReference>
<dbReference type="SUPFAM" id="SSF49354">
    <property type="entry name" value="PapD-like"/>
    <property type="match status" value="1"/>
</dbReference>
<dbReference type="PANTHER" id="PTHR23053">
    <property type="entry name" value="DLEC1 DELETED IN LUNG AND ESOPHAGEAL CANCER 1"/>
    <property type="match status" value="1"/>
</dbReference>
<feature type="compositionally biased region" description="Basic and acidic residues" evidence="6">
    <location>
        <begin position="2812"/>
        <end position="2822"/>
    </location>
</feature>
<dbReference type="InterPro" id="IPR053879">
    <property type="entry name" value="HYDIN_VesB_CFA65-like_Ig"/>
</dbReference>
<dbReference type="OrthoDB" id="442692at2759"/>
<dbReference type="GO" id="GO:0003341">
    <property type="term" value="P:cilium movement"/>
    <property type="evidence" value="ECO:0007669"/>
    <property type="project" value="TreeGrafter"/>
</dbReference>
<evidence type="ECO:0000256" key="1">
    <source>
        <dbReference type="ARBA" id="ARBA00004138"/>
    </source>
</evidence>
<name>A0A1J4KNS9_9EUKA</name>
<organism evidence="8 9">
    <name type="scientific">Tritrichomonas foetus</name>
    <dbReference type="NCBI Taxonomy" id="1144522"/>
    <lineage>
        <taxon>Eukaryota</taxon>
        <taxon>Metamonada</taxon>
        <taxon>Parabasalia</taxon>
        <taxon>Tritrichomonadida</taxon>
        <taxon>Tritrichomonadidae</taxon>
        <taxon>Tritrichomonas</taxon>
    </lineage>
</organism>
<dbReference type="SUPFAM" id="SSF52540">
    <property type="entry name" value="P-loop containing nucleoside triphosphate hydrolases"/>
    <property type="match status" value="1"/>
</dbReference>
<feature type="compositionally biased region" description="Polar residues" evidence="6">
    <location>
        <begin position="1285"/>
        <end position="1295"/>
    </location>
</feature>
<sequence length="3111" mass="349359">MRGIRFDPPSIVFPNTYISATSRFALKVVNETDSIHHISFGRKKSMKDDIELLNQQDILDPEQRSQINNLFEYTNDVFTIEPMELEIWPHSFQSIFIFFSPLLAVRYSSVAYAQIDEEQERVRLELIATGLPPMAQFLTSQIVIGNVFLDSIFEYRVILKNVGKVPVHFSYEHHDTGELGFSFNPEEGSIPVDNEIPIIVKFTASSVGSFNENFIFKIRGATIDHPSLILSGKVIGPSFVINPRCIDFEGVGYGFLYSQTIEIENKSEIPFDFTLRMSHDGSFERREFQLKPEFGTIPKFGKQEITVELIPISIRKYNLKMLLDIARFGKGLAEIPITANCVCPSLRLIPEIFDFKSAFIGYKYTQEIKIRNGSEYAAKFEFVSQDEQSRKYGIIEIDRNTGIVSPNSDAPVYLSLTTQKIGQISVDCFFRVFGSDEPPMKFTFTANSTGPAISFSPNAISFGSIPVFQEKTVDVIVSNNSLIPANFRAHLDSATGGFIFSPNEGTIPPNSEMPLSVTVKLNDVLNFTGNIKLCFDYLNAMTIALKAQGIGSPLISSIDMKDIDFGFVLTEQPAIKHFTLENKSNRSFEVRFTPNKVQTPKSQVTDFVFNIEPEHIVVPGKSSRNFEISLYCTTVTPFSMPLQCHATIGRQRILIFDSLLKGSFVQPLVEFSTTTLEFKHQCIDYKNISSTSEQSFPSTTTETSHLNTILTVNSENRQDASVVPNKALFKTITQPLTVTNNSKLSLPIEVECPSPFTIDCDNFEIEPGESREFLVSFDSSFKTDFVTESIQKNLVFSFIGHPQNIVVTLKGSIVFPNLKFDSTDEIDFGVLMMNTEQTKSITMTNDVDIPVEYEWQLISNDLSTNRIFDIFPLYGVIEPGESLPTHFSFYAIEDPLGKVREYKATAVCHVLGGPDYVVPLVGSSATILYKVSPMTFSFSSTCYSQPVKDTLSITNTSKAAISFLIKIPRNTRFQSFTISPMTGVLAPQDTATLSLVIIPGVPTQFKEQFLVMIGEFEEIQIDVTIDACFSQVLFSLPRDEDDASYLSLIEKEKQKQYKNRRKGVDDFPSSFSHSTLLLQTNQKPYNFSDDQLLEEEKCIILEQMNAVKNFKKQTDNRMSRLFKEVEEPNTDVAHYVIHFNDLILSEMMKQKFKIKSHSAFPITFEMDLNNIKRSGFKIEPSMVKDLMPDSEVEIEVSFISINKKCNDIGEVNYDIPVLFSDGHKLLLTIVTELKLPSLVFSEPHFDFGDVIIGQKKIMTVQFQNMSSASIEFKIGQAENIQTSSALKSGKNSNRITNEKTEKGSTNKNNDTNKPGNNSPFIMVPDSGILPPSSFMNIAIHFSPILEKNFNMQFPIKISYNPELNYVTVSGTGNLMNLIFTPKELVLPSVQPYAAPSTTEVVVSNPNPYPIEFFSLQFDQQLITEETVDPRQAESPFVTYTPKAKTPVAASKFAVCIILNGPPLSGKSTLAGTLSAVLDLPVLNLRDIWENTTDYLSKLYSTLCGRQYGKGLIIDGLDALDDAGENEAFLQSVFKMNKNAQEDVLKSSFTALSHQSQCIVERVLDIILSSLDGHFVFHIAVKLPTEQSIIRKTEQTQAETKAKHAKSKEEKDALFAMTEDEYLALDEEKRIEVDKKRQHYRKKMIARIEKLMEQTTEKTDRKRKDDSNSHQQQLQQQQQQKKKNSKPNQIPTDPLQLQSMAFQYSLGSICQKAQNETERFKVIDPIFIMQQKNIPIIDLDNFEHNMNSLILDGTKPVEDIVNILLMYLPPMTILKETAFKMQIPDDQINDDVTNDSLKMVSKLPQFFTIVKEEAPPPPKGQPKKNAQQNPNQQNQQNSQNQTQTARNEMIDENILKNLTNRWKLPPNGETKLTIKYESTETGTTVDNLLFSIAKCQMQPAVLKVKGICQYPDIDRSTKQMFTKIVKRFDSKSCPAYISSINEFNFGNCLICKDKAVKGQMQYKTTMKIANNSTFNADCQAVFQFNNKEAGKGIWSVEPSNFSIQPSSSVELSIGFHPSSLEVFKTKLVIFIKDNPEPFYVNFVGDSSQPSAETSTTSIDFEKLLVGNEKSKKFEIKNVGKLPLSWRLKGFQQLQPNVTFSILEGNLQHSKSVNIVVKFSSNKPIQLKKPVQIEILDIEKVRTFSTLNLNIAAESFDVNFDVLFPKGQNDSFDFGMLKVNQTKSISINLRNRGKYPVNYKFNITNQDVNRYLKISQPDGTVNNQDKGCQVTFTFNSSCVINFHNMKCITLTVVDSQTKATTASLTYAMNAATSYSMFSLSSSKALQYGTVASNVLHHKEIVITNTGPFSFEYDFHANVAVTEDKKSGKASNQNSSLPSATAAKQKPKKPQTNSLQLGAFSIFPANGTLNPGAAATVSFDLNSPEAGKFNIPVLLNVTEAHPSEKSTSIRLMSDVYIPGLFVSDNERLFPRLPLCIRFDVAKTDITSYLEDENVLHFKPKIVGQKEEVNVRLINNQPIEIDVDLSVKGKAKSIPFDISEKSVHIKGNEFANIVLTFTPTGADNFQAAFEANVKNGTNPATKSLKFGIEGIGTVPSLALQTQLESNKGKGNGYTVNMGKTLVGFDKQKVIAIGNDGLIPTTVQISTKPGNDFEISGVELNRAFSIDPGRQFTFAVTHKPTKMRKSQFEVTANCVENPKSSLQFAFVAEGFCEDIVFDGLEGEDNELHFRGAVVGRSQSVSFTMKNVSDAAIRFQWIASNDLVFSPRVGHISQYQTKEITVTFASEKPVKYIGTKGVCQITKIELLDKNQDNNSSSTNAIDWDDSQKMITFVPRSELLATTTPNNTTSTSNTHHNTKNNDKNHDKNVINKNSESVGKYNPNDVVSVPAVKPEPTYHVLTSGRPKEINIKIFVISDVIKYSIDTTEIAFAPTMMFQSRYSEFKMNNLCQIRIEYQWELEKFETVRTDYANTRPSAFSIEPSSGFIEPGQTTTFKAIFSPMEVDDFLGSFKCIVPYSNSEPSRISMTALSRRPICHFNVPLSDYLSRRHPDFASETLPEDVKVIEIFSKAVRSRTSKKIEIINPTSSLYETRWSIIKDNSDGAIKCENENALVSSGKRYFFSFSYTPNNTKTVECLYQFEIPQHEIKVYFLFVGRITH</sequence>
<feature type="region of interest" description="Disordered" evidence="6">
    <location>
        <begin position="2323"/>
        <end position="2348"/>
    </location>
</feature>
<dbReference type="Gene3D" id="2.60.40.10">
    <property type="entry name" value="Immunoglobulins"/>
    <property type="match status" value="18"/>
</dbReference>
<dbReference type="InterPro" id="IPR000535">
    <property type="entry name" value="MSP_dom"/>
</dbReference>
<comment type="caution">
    <text evidence="8">The sequence shown here is derived from an EMBL/GenBank/DDBJ whole genome shotgun (WGS) entry which is preliminary data.</text>
</comment>
<feature type="compositionally biased region" description="Basic and acidic residues" evidence="6">
    <location>
        <begin position="1651"/>
        <end position="1667"/>
    </location>
</feature>
<dbReference type="PANTHER" id="PTHR23053:SF0">
    <property type="entry name" value="HYDROCEPHALUS-INDUCING PROTEIN HOMOLOG"/>
    <property type="match status" value="1"/>
</dbReference>
<keyword evidence="4" id="KW-0969">Cilium</keyword>
<dbReference type="Pfam" id="PF22544">
    <property type="entry name" value="HYDIN_VesB_CFA65-like_Ig"/>
    <property type="match status" value="2"/>
</dbReference>
<keyword evidence="3" id="KW-0963">Cytoplasm</keyword>
<dbReference type="PROSITE" id="PS50202">
    <property type="entry name" value="MSP"/>
    <property type="match status" value="1"/>
</dbReference>
<feature type="region of interest" description="Disordered" evidence="6">
    <location>
        <begin position="1285"/>
        <end position="1319"/>
    </location>
</feature>
<dbReference type="GeneID" id="94826103"/>
<dbReference type="InterPro" id="IPR027417">
    <property type="entry name" value="P-loop_NTPase"/>
</dbReference>
<evidence type="ECO:0000256" key="3">
    <source>
        <dbReference type="ARBA" id="ARBA00022490"/>
    </source>
</evidence>
<keyword evidence="5" id="KW-0966">Cell projection</keyword>
<dbReference type="VEuPathDB" id="TrichDB:TRFO_03593"/>
<feature type="compositionally biased region" description="Low complexity" evidence="6">
    <location>
        <begin position="2795"/>
        <end position="2808"/>
    </location>
</feature>
<feature type="region of interest" description="Disordered" evidence="6">
    <location>
        <begin position="2795"/>
        <end position="2840"/>
    </location>
</feature>
<evidence type="ECO:0000256" key="6">
    <source>
        <dbReference type="SAM" id="MobiDB-lite"/>
    </source>
</evidence>
<proteinExistence type="predicted"/>
<protein>
    <recommendedName>
        <fullName evidence="7">MSP domain-containing protein</fullName>
    </recommendedName>
</protein>
<evidence type="ECO:0000259" key="7">
    <source>
        <dbReference type="PROSITE" id="PS50202"/>
    </source>
</evidence>
<feature type="compositionally biased region" description="Low complexity" evidence="6">
    <location>
        <begin position="1822"/>
        <end position="1842"/>
    </location>
</feature>
<dbReference type="InterPro" id="IPR033305">
    <property type="entry name" value="Hydin-like"/>
</dbReference>
<evidence type="ECO:0000313" key="8">
    <source>
        <dbReference type="EMBL" id="OHT12584.1"/>
    </source>
</evidence>
<evidence type="ECO:0000313" key="9">
    <source>
        <dbReference type="Proteomes" id="UP000179807"/>
    </source>
</evidence>
<dbReference type="GO" id="GO:1904158">
    <property type="term" value="P:axonemal central apparatus assembly"/>
    <property type="evidence" value="ECO:0007669"/>
    <property type="project" value="TreeGrafter"/>
</dbReference>
<comment type="subcellular location">
    <subcellularLocation>
        <location evidence="1">Cell projection</location>
        <location evidence="1">Cilium</location>
    </subcellularLocation>
    <subcellularLocation>
        <location evidence="2">Cytoplasm</location>
    </subcellularLocation>
</comment>
<accession>A0A1J4KNS9</accession>
<evidence type="ECO:0000256" key="5">
    <source>
        <dbReference type="ARBA" id="ARBA00023273"/>
    </source>
</evidence>
<feature type="region of interest" description="Disordered" evidence="6">
    <location>
        <begin position="1811"/>
        <end position="1844"/>
    </location>
</feature>
<keyword evidence="9" id="KW-1185">Reference proteome</keyword>
<feature type="region of interest" description="Disordered" evidence="6">
    <location>
        <begin position="1651"/>
        <end position="1692"/>
    </location>
</feature>
<feature type="domain" description="MSP" evidence="7">
    <location>
        <begin position="928"/>
        <end position="1051"/>
    </location>
</feature>
<dbReference type="Gene3D" id="3.40.50.300">
    <property type="entry name" value="P-loop containing nucleotide triphosphate hydrolases"/>
    <property type="match status" value="1"/>
</dbReference>
<dbReference type="Proteomes" id="UP000179807">
    <property type="component" value="Unassembled WGS sequence"/>
</dbReference>
<dbReference type="InterPro" id="IPR008962">
    <property type="entry name" value="PapD-like_sf"/>
</dbReference>
<gene>
    <name evidence="8" type="ORF">TRFO_03593</name>
</gene>
<dbReference type="GO" id="GO:0005930">
    <property type="term" value="C:axoneme"/>
    <property type="evidence" value="ECO:0007669"/>
    <property type="project" value="TreeGrafter"/>
</dbReference>
<dbReference type="InterPro" id="IPR013783">
    <property type="entry name" value="Ig-like_fold"/>
</dbReference>
<evidence type="ECO:0000256" key="4">
    <source>
        <dbReference type="ARBA" id="ARBA00023069"/>
    </source>
</evidence>
<feature type="compositionally biased region" description="Low complexity" evidence="6">
    <location>
        <begin position="1305"/>
        <end position="1317"/>
    </location>
</feature>
<feature type="compositionally biased region" description="Polar residues" evidence="6">
    <location>
        <begin position="2326"/>
        <end position="2336"/>
    </location>
</feature>